<feature type="region of interest" description="Disordered" evidence="1">
    <location>
        <begin position="106"/>
        <end position="133"/>
    </location>
</feature>
<feature type="compositionally biased region" description="Polar residues" evidence="1">
    <location>
        <begin position="169"/>
        <end position="181"/>
    </location>
</feature>
<comment type="caution">
    <text evidence="2">The sequence shown here is derived from an EMBL/GenBank/DDBJ whole genome shotgun (WGS) entry which is preliminary data.</text>
</comment>
<evidence type="ECO:0000313" key="3">
    <source>
        <dbReference type="Proteomes" id="UP001341840"/>
    </source>
</evidence>
<name>A0ABU6RPQ9_9FABA</name>
<sequence length="225" mass="26405">MENIWKNPEGFRFRNAWLIVKRLEMNEETLKKRLDKAEIKIQMWELPEHCKTLTLGMKICPPFAIIVENWDMIKPPALKLQKMKKKRAKRKQKSSKLKVVKVIKKKPTKQRKKESVEKTKNKDSKVKAKEEQNVRMKNEETITLTNNTNCMIDEKIASGRKWKTYAQEAATNKQNSTTTNKLAHKRKSGEGKDMEVEMADLRNKKIATNQNIITAEVARQPFRQQ</sequence>
<feature type="region of interest" description="Disordered" evidence="1">
    <location>
        <begin position="169"/>
        <end position="193"/>
    </location>
</feature>
<organism evidence="2 3">
    <name type="scientific">Stylosanthes scabra</name>
    <dbReference type="NCBI Taxonomy" id="79078"/>
    <lineage>
        <taxon>Eukaryota</taxon>
        <taxon>Viridiplantae</taxon>
        <taxon>Streptophyta</taxon>
        <taxon>Embryophyta</taxon>
        <taxon>Tracheophyta</taxon>
        <taxon>Spermatophyta</taxon>
        <taxon>Magnoliopsida</taxon>
        <taxon>eudicotyledons</taxon>
        <taxon>Gunneridae</taxon>
        <taxon>Pentapetalae</taxon>
        <taxon>rosids</taxon>
        <taxon>fabids</taxon>
        <taxon>Fabales</taxon>
        <taxon>Fabaceae</taxon>
        <taxon>Papilionoideae</taxon>
        <taxon>50 kb inversion clade</taxon>
        <taxon>dalbergioids sensu lato</taxon>
        <taxon>Dalbergieae</taxon>
        <taxon>Pterocarpus clade</taxon>
        <taxon>Stylosanthes</taxon>
    </lineage>
</organism>
<proteinExistence type="predicted"/>
<evidence type="ECO:0000256" key="1">
    <source>
        <dbReference type="SAM" id="MobiDB-lite"/>
    </source>
</evidence>
<reference evidence="2 3" key="1">
    <citation type="journal article" date="2023" name="Plants (Basel)">
        <title>Bridging the Gap: Combining Genomics and Transcriptomics Approaches to Understand Stylosanthes scabra, an Orphan Legume from the Brazilian Caatinga.</title>
        <authorList>
            <person name="Ferreira-Neto J.R.C."/>
            <person name="da Silva M.D."/>
            <person name="Binneck E."/>
            <person name="de Melo N.F."/>
            <person name="da Silva R.H."/>
            <person name="de Melo A.L.T.M."/>
            <person name="Pandolfi V."/>
            <person name="Bustamante F.O."/>
            <person name="Brasileiro-Vidal A.C."/>
            <person name="Benko-Iseppon A.M."/>
        </authorList>
    </citation>
    <scope>NUCLEOTIDE SEQUENCE [LARGE SCALE GENOMIC DNA]</scope>
    <source>
        <tissue evidence="2">Leaves</tissue>
    </source>
</reference>
<accession>A0ABU6RPQ9</accession>
<evidence type="ECO:0000313" key="2">
    <source>
        <dbReference type="EMBL" id="MED6125776.1"/>
    </source>
</evidence>
<protein>
    <submittedName>
        <fullName evidence="2">Uncharacterized protein</fullName>
    </submittedName>
</protein>
<keyword evidence="3" id="KW-1185">Reference proteome</keyword>
<dbReference type="EMBL" id="JASCZI010031048">
    <property type="protein sequence ID" value="MED6125776.1"/>
    <property type="molecule type" value="Genomic_DNA"/>
</dbReference>
<gene>
    <name evidence="2" type="ORF">PIB30_071904</name>
</gene>
<dbReference type="Proteomes" id="UP001341840">
    <property type="component" value="Unassembled WGS sequence"/>
</dbReference>
<feature type="compositionally biased region" description="Basic and acidic residues" evidence="1">
    <location>
        <begin position="113"/>
        <end position="133"/>
    </location>
</feature>